<evidence type="ECO:0000256" key="1">
    <source>
        <dbReference type="SAM" id="MobiDB-lite"/>
    </source>
</evidence>
<dbReference type="AlphaFoldDB" id="A0A151MDV4"/>
<dbReference type="EMBL" id="AKHW03006231">
    <property type="protein sequence ID" value="KYO22669.1"/>
    <property type="molecule type" value="Genomic_DNA"/>
</dbReference>
<reference evidence="2 3" key="1">
    <citation type="journal article" date="2012" name="Genome Biol.">
        <title>Sequencing three crocodilian genomes to illuminate the evolution of archosaurs and amniotes.</title>
        <authorList>
            <person name="St John J.A."/>
            <person name="Braun E.L."/>
            <person name="Isberg S.R."/>
            <person name="Miles L.G."/>
            <person name="Chong A.Y."/>
            <person name="Gongora J."/>
            <person name="Dalzell P."/>
            <person name="Moran C."/>
            <person name="Bed'hom B."/>
            <person name="Abzhanov A."/>
            <person name="Burgess S.C."/>
            <person name="Cooksey A.M."/>
            <person name="Castoe T.A."/>
            <person name="Crawford N.G."/>
            <person name="Densmore L.D."/>
            <person name="Drew J.C."/>
            <person name="Edwards S.V."/>
            <person name="Faircloth B.C."/>
            <person name="Fujita M.K."/>
            <person name="Greenwold M.J."/>
            <person name="Hoffmann F.G."/>
            <person name="Howard J.M."/>
            <person name="Iguchi T."/>
            <person name="Janes D.E."/>
            <person name="Khan S.Y."/>
            <person name="Kohno S."/>
            <person name="de Koning A.J."/>
            <person name="Lance S.L."/>
            <person name="McCarthy F.M."/>
            <person name="McCormack J.E."/>
            <person name="Merchant M.E."/>
            <person name="Peterson D.G."/>
            <person name="Pollock D.D."/>
            <person name="Pourmand N."/>
            <person name="Raney B.J."/>
            <person name="Roessler K.A."/>
            <person name="Sanford J.R."/>
            <person name="Sawyer R.H."/>
            <person name="Schmidt C.J."/>
            <person name="Triplett E.W."/>
            <person name="Tuberville T.D."/>
            <person name="Venegas-Anaya M."/>
            <person name="Howard J.T."/>
            <person name="Jarvis E.D."/>
            <person name="Guillette L.J.Jr."/>
            <person name="Glenn T.C."/>
            <person name="Green R.E."/>
            <person name="Ray D.A."/>
        </authorList>
    </citation>
    <scope>NUCLEOTIDE SEQUENCE [LARGE SCALE GENOMIC DNA]</scope>
    <source>
        <strain evidence="2">KSC_2009_1</strain>
    </source>
</reference>
<organism evidence="2 3">
    <name type="scientific">Alligator mississippiensis</name>
    <name type="common">American alligator</name>
    <dbReference type="NCBI Taxonomy" id="8496"/>
    <lineage>
        <taxon>Eukaryota</taxon>
        <taxon>Metazoa</taxon>
        <taxon>Chordata</taxon>
        <taxon>Craniata</taxon>
        <taxon>Vertebrata</taxon>
        <taxon>Euteleostomi</taxon>
        <taxon>Archelosauria</taxon>
        <taxon>Archosauria</taxon>
        <taxon>Crocodylia</taxon>
        <taxon>Alligatoridae</taxon>
        <taxon>Alligatorinae</taxon>
        <taxon>Alligator</taxon>
    </lineage>
</organism>
<feature type="compositionally biased region" description="Basic and acidic residues" evidence="1">
    <location>
        <begin position="10"/>
        <end position="26"/>
    </location>
</feature>
<accession>A0A151MDV4</accession>
<gene>
    <name evidence="2" type="ORF">Y1Q_0003182</name>
</gene>
<feature type="region of interest" description="Disordered" evidence="1">
    <location>
        <begin position="1"/>
        <end position="31"/>
    </location>
</feature>
<dbReference type="Proteomes" id="UP000050525">
    <property type="component" value="Unassembled WGS sequence"/>
</dbReference>
<comment type="caution">
    <text evidence="2">The sequence shown here is derived from an EMBL/GenBank/DDBJ whole genome shotgun (WGS) entry which is preliminary data.</text>
</comment>
<evidence type="ECO:0000313" key="3">
    <source>
        <dbReference type="Proteomes" id="UP000050525"/>
    </source>
</evidence>
<sequence length="136" mass="15236">MKETNSITNPKEDIKIKSHLHQRDGRNSGPPEEAKIYSLLCLIRQHGRPPTVGIQNKYSEVKKQEVLQSIICFTTASWTPQEGSHVGNLPRTSNAAAHQKHTYEVRSPQILSSLAACHISYCRTSQVSRSWGEGGW</sequence>
<keyword evidence="3" id="KW-1185">Reference proteome</keyword>
<protein>
    <submittedName>
        <fullName evidence="2">Uncharacterized protein</fullName>
    </submittedName>
</protein>
<proteinExistence type="predicted"/>
<evidence type="ECO:0000313" key="2">
    <source>
        <dbReference type="EMBL" id="KYO22669.1"/>
    </source>
</evidence>
<name>A0A151MDV4_ALLMI</name>